<keyword evidence="5" id="KW-0378">Hydrolase</keyword>
<feature type="compositionally biased region" description="Basic and acidic residues" evidence="7">
    <location>
        <begin position="1"/>
        <end position="21"/>
    </location>
</feature>
<evidence type="ECO:0000256" key="3">
    <source>
        <dbReference type="ARBA" id="ARBA00022729"/>
    </source>
</evidence>
<sequence>MAPSRHAEDSGRCCDAQEARKRPGLGGRPVGKRQGDGEIQHVSEPTIVYGTEHARATVGAAAKGGVKPDLMVLLAAAEMGAAVPNAAAAGSIRAPKADDPSGPDGAVEGHRPQPAAAAAPSGAEQAGPEQHPAAALAQGAAGSSNAQAGPGLSPAQSPEPREEALPDGTPPGGTPGVVGGDDAVAAGAWPLMRWRGPMGIAHRGASFELPEHTREAYERAVEQGAHFIECDVVLTKDLVPVCRHEPNLLNTTDAQHKFPDRMRTYTIDGENVTGIFSVDLTAAEVATLRAVQPWPFRDQTHNGQLSIATLADYLAVAKKANRTGIYPETKHPGWTNALPAVRAANTSVEDILLAALQRAGFDAPLGSPRWMQRPVFIQSFEASSLRYMAARTCAPMVLLLGDAEGWVAPDSGLTLEQLASNASLAEISGWASAVGPSKATVVRWQQEPPSGHSPSYVSSGLVERFHSHELQVHVYTIRPEPRFFLPHLAEHAQEGKALNVSAEYDLLLRLVGVDAIFTDSIPSFREWQGARGARKWRNASSQRFAKWTLARQGQGQGGRGQGRDGGSAAKPDAVTQRGLREAAVGAIKVGTDAAAGSTGLNRPAAGARGWSSALQCELRGQLQQPGTADK</sequence>
<reference evidence="9 10" key="1">
    <citation type="journal article" date="2017" name="Mol. Biol. Evol.">
        <title>The 4-celled Tetrabaena socialis nuclear genome reveals the essential components for genetic control of cell number at the origin of multicellularity in the volvocine lineage.</title>
        <authorList>
            <person name="Featherston J."/>
            <person name="Arakaki Y."/>
            <person name="Hanschen E.R."/>
            <person name="Ferris P.J."/>
            <person name="Michod R.E."/>
            <person name="Olson B.J.S.C."/>
            <person name="Nozaki H."/>
            <person name="Durand P.M."/>
        </authorList>
    </citation>
    <scope>NUCLEOTIDE SEQUENCE [LARGE SCALE GENOMIC DNA]</scope>
    <source>
        <strain evidence="9 10">NIES-571</strain>
    </source>
</reference>
<proteinExistence type="inferred from homology"/>
<dbReference type="GO" id="GO:0006071">
    <property type="term" value="P:glycerol metabolic process"/>
    <property type="evidence" value="ECO:0007669"/>
    <property type="project" value="UniProtKB-KW"/>
</dbReference>
<dbReference type="PANTHER" id="PTHR43620">
    <property type="entry name" value="GLYCEROPHOSPHORYL DIESTER PHOSPHODIESTERASE"/>
    <property type="match status" value="1"/>
</dbReference>
<comment type="caution">
    <text evidence="9">The sequence shown here is derived from an EMBL/GenBank/DDBJ whole genome shotgun (WGS) entry which is preliminary data.</text>
</comment>
<feature type="compositionally biased region" description="Low complexity" evidence="7">
    <location>
        <begin position="112"/>
        <end position="151"/>
    </location>
</feature>
<dbReference type="PROSITE" id="PS51704">
    <property type="entry name" value="GP_PDE"/>
    <property type="match status" value="1"/>
</dbReference>
<dbReference type="OrthoDB" id="1058301at2759"/>
<dbReference type="InterPro" id="IPR017946">
    <property type="entry name" value="PLC-like_Pdiesterase_TIM-brl"/>
</dbReference>
<accession>A0A2J8AIN3</accession>
<evidence type="ECO:0000256" key="2">
    <source>
        <dbReference type="ARBA" id="ARBA00012247"/>
    </source>
</evidence>
<gene>
    <name evidence="9" type="ORF">TSOC_000664</name>
</gene>
<feature type="region of interest" description="Disordered" evidence="7">
    <location>
        <begin position="549"/>
        <end position="575"/>
    </location>
</feature>
<dbReference type="GO" id="GO:0006629">
    <property type="term" value="P:lipid metabolic process"/>
    <property type="evidence" value="ECO:0007669"/>
    <property type="project" value="InterPro"/>
</dbReference>
<feature type="region of interest" description="Disordered" evidence="7">
    <location>
        <begin position="91"/>
        <end position="182"/>
    </location>
</feature>
<feature type="domain" description="GP-PDE" evidence="8">
    <location>
        <begin position="197"/>
        <end position="528"/>
    </location>
</feature>
<comment type="similarity">
    <text evidence="1">Belongs to the glycerophosphoryl diester phosphodiesterase family.</text>
</comment>
<evidence type="ECO:0000259" key="8">
    <source>
        <dbReference type="PROSITE" id="PS51704"/>
    </source>
</evidence>
<evidence type="ECO:0000256" key="6">
    <source>
        <dbReference type="ARBA" id="ARBA00047512"/>
    </source>
</evidence>
<keyword evidence="4" id="KW-0319">Glycerol metabolism</keyword>
<evidence type="ECO:0000313" key="9">
    <source>
        <dbReference type="EMBL" id="PNH12368.1"/>
    </source>
</evidence>
<dbReference type="SUPFAM" id="SSF51695">
    <property type="entry name" value="PLC-like phosphodiesterases"/>
    <property type="match status" value="1"/>
</dbReference>
<feature type="region of interest" description="Disordered" evidence="7">
    <location>
        <begin position="1"/>
        <end position="44"/>
    </location>
</feature>
<organism evidence="9 10">
    <name type="scientific">Tetrabaena socialis</name>
    <dbReference type="NCBI Taxonomy" id="47790"/>
    <lineage>
        <taxon>Eukaryota</taxon>
        <taxon>Viridiplantae</taxon>
        <taxon>Chlorophyta</taxon>
        <taxon>core chlorophytes</taxon>
        <taxon>Chlorophyceae</taxon>
        <taxon>CS clade</taxon>
        <taxon>Chlamydomonadales</taxon>
        <taxon>Tetrabaenaceae</taxon>
        <taxon>Tetrabaena</taxon>
    </lineage>
</organism>
<feature type="non-terminal residue" evidence="9">
    <location>
        <position position="630"/>
    </location>
</feature>
<dbReference type="AlphaFoldDB" id="A0A2J8AIN3"/>
<keyword evidence="10" id="KW-1185">Reference proteome</keyword>
<feature type="compositionally biased region" description="Gly residues" evidence="7">
    <location>
        <begin position="554"/>
        <end position="565"/>
    </location>
</feature>
<evidence type="ECO:0000256" key="7">
    <source>
        <dbReference type="SAM" id="MobiDB-lite"/>
    </source>
</evidence>
<dbReference type="Pfam" id="PF03009">
    <property type="entry name" value="GDPD"/>
    <property type="match status" value="1"/>
</dbReference>
<dbReference type="Gene3D" id="3.20.20.190">
    <property type="entry name" value="Phosphatidylinositol (PI) phosphodiesterase"/>
    <property type="match status" value="1"/>
</dbReference>
<dbReference type="EC" id="3.1.4.46" evidence="2"/>
<dbReference type="InterPro" id="IPR030395">
    <property type="entry name" value="GP_PDE_dom"/>
</dbReference>
<dbReference type="EMBL" id="PGGS01000009">
    <property type="protein sequence ID" value="PNH12368.1"/>
    <property type="molecule type" value="Genomic_DNA"/>
</dbReference>
<name>A0A2J8AIN3_9CHLO</name>
<evidence type="ECO:0000256" key="5">
    <source>
        <dbReference type="ARBA" id="ARBA00022801"/>
    </source>
</evidence>
<comment type="catalytic activity">
    <reaction evidence="6">
        <text>a sn-glycero-3-phosphodiester + H2O = an alcohol + sn-glycerol 3-phosphate + H(+)</text>
        <dbReference type="Rhea" id="RHEA:12969"/>
        <dbReference type="ChEBI" id="CHEBI:15377"/>
        <dbReference type="ChEBI" id="CHEBI:15378"/>
        <dbReference type="ChEBI" id="CHEBI:30879"/>
        <dbReference type="ChEBI" id="CHEBI:57597"/>
        <dbReference type="ChEBI" id="CHEBI:83408"/>
        <dbReference type="EC" id="3.1.4.46"/>
    </reaction>
</comment>
<dbReference type="GO" id="GO:0008889">
    <property type="term" value="F:glycerophosphodiester phosphodiesterase activity"/>
    <property type="evidence" value="ECO:0007669"/>
    <property type="project" value="UniProtKB-EC"/>
</dbReference>
<protein>
    <recommendedName>
        <fullName evidence="2">glycerophosphodiester phosphodiesterase</fullName>
        <ecNumber evidence="2">3.1.4.46</ecNumber>
    </recommendedName>
</protein>
<evidence type="ECO:0000256" key="4">
    <source>
        <dbReference type="ARBA" id="ARBA00022798"/>
    </source>
</evidence>
<dbReference type="PANTHER" id="PTHR43620:SF7">
    <property type="entry name" value="GLYCEROPHOSPHODIESTER PHOSPHODIESTERASE GDPD5-RELATED"/>
    <property type="match status" value="1"/>
</dbReference>
<keyword evidence="3" id="KW-0732">Signal</keyword>
<evidence type="ECO:0000313" key="10">
    <source>
        <dbReference type="Proteomes" id="UP000236333"/>
    </source>
</evidence>
<evidence type="ECO:0000256" key="1">
    <source>
        <dbReference type="ARBA" id="ARBA00007277"/>
    </source>
</evidence>
<dbReference type="Proteomes" id="UP000236333">
    <property type="component" value="Unassembled WGS sequence"/>
</dbReference>